<evidence type="ECO:0000313" key="2">
    <source>
        <dbReference type="EMBL" id="CAF1052291.1"/>
    </source>
</evidence>
<organism evidence="2 3">
    <name type="scientific">Adineta ricciae</name>
    <name type="common">Rotifer</name>
    <dbReference type="NCBI Taxonomy" id="249248"/>
    <lineage>
        <taxon>Eukaryota</taxon>
        <taxon>Metazoa</taxon>
        <taxon>Spiralia</taxon>
        <taxon>Gnathifera</taxon>
        <taxon>Rotifera</taxon>
        <taxon>Eurotatoria</taxon>
        <taxon>Bdelloidea</taxon>
        <taxon>Adinetida</taxon>
        <taxon>Adinetidae</taxon>
        <taxon>Adineta</taxon>
    </lineage>
</organism>
<reference evidence="2" key="1">
    <citation type="submission" date="2021-02" db="EMBL/GenBank/DDBJ databases">
        <authorList>
            <person name="Nowell W R."/>
        </authorList>
    </citation>
    <scope>NUCLEOTIDE SEQUENCE</scope>
</reference>
<protein>
    <submittedName>
        <fullName evidence="2">Uncharacterized protein</fullName>
    </submittedName>
</protein>
<feature type="compositionally biased region" description="Polar residues" evidence="1">
    <location>
        <begin position="45"/>
        <end position="61"/>
    </location>
</feature>
<feature type="compositionally biased region" description="Basic and acidic residues" evidence="1">
    <location>
        <begin position="62"/>
        <end position="84"/>
    </location>
</feature>
<dbReference type="AlphaFoldDB" id="A0A814KKM3"/>
<gene>
    <name evidence="2" type="ORF">EDS130_LOCUS17487</name>
</gene>
<evidence type="ECO:0000313" key="3">
    <source>
        <dbReference type="Proteomes" id="UP000663852"/>
    </source>
</evidence>
<name>A0A814KKM3_ADIRI</name>
<proteinExistence type="predicted"/>
<accession>A0A814KKM3</accession>
<dbReference type="EMBL" id="CAJNOJ010000079">
    <property type="protein sequence ID" value="CAF1052291.1"/>
    <property type="molecule type" value="Genomic_DNA"/>
</dbReference>
<dbReference type="Proteomes" id="UP000663852">
    <property type="component" value="Unassembled WGS sequence"/>
</dbReference>
<sequence>MKAKQNQQDNEPSTTDSSITISTKVNTASNIPLPKQQQSKDKNEATNQSNKRPRASNSPQDETTKKNNNKELRSSDIDDSDMPH</sequence>
<feature type="compositionally biased region" description="Low complexity" evidence="1">
    <location>
        <begin position="13"/>
        <end position="23"/>
    </location>
</feature>
<feature type="region of interest" description="Disordered" evidence="1">
    <location>
        <begin position="1"/>
        <end position="84"/>
    </location>
</feature>
<comment type="caution">
    <text evidence="2">The sequence shown here is derived from an EMBL/GenBank/DDBJ whole genome shotgun (WGS) entry which is preliminary data.</text>
</comment>
<evidence type="ECO:0000256" key="1">
    <source>
        <dbReference type="SAM" id="MobiDB-lite"/>
    </source>
</evidence>
<feature type="compositionally biased region" description="Polar residues" evidence="1">
    <location>
        <begin position="1"/>
        <end position="12"/>
    </location>
</feature>